<feature type="non-terminal residue" evidence="2">
    <location>
        <position position="1"/>
    </location>
</feature>
<accession>A0A7J6REK7</accession>
<dbReference type="EMBL" id="JABANO010026486">
    <property type="protein sequence ID" value="KAF4718466.1"/>
    <property type="molecule type" value="Genomic_DNA"/>
</dbReference>
<keyword evidence="1" id="KW-0812">Transmembrane</keyword>
<keyword evidence="1" id="KW-1133">Transmembrane helix</keyword>
<evidence type="ECO:0000313" key="3">
    <source>
        <dbReference type="Proteomes" id="UP000553632"/>
    </source>
</evidence>
<proteinExistence type="predicted"/>
<evidence type="ECO:0000256" key="1">
    <source>
        <dbReference type="SAM" id="Phobius"/>
    </source>
</evidence>
<dbReference type="Proteomes" id="UP000553632">
    <property type="component" value="Unassembled WGS sequence"/>
</dbReference>
<protein>
    <submittedName>
        <fullName evidence="2">Uncharacterized protein</fullName>
    </submittedName>
</protein>
<organism evidence="2 3">
    <name type="scientific">Perkinsus olseni</name>
    <name type="common">Perkinsus atlanticus</name>
    <dbReference type="NCBI Taxonomy" id="32597"/>
    <lineage>
        <taxon>Eukaryota</taxon>
        <taxon>Sar</taxon>
        <taxon>Alveolata</taxon>
        <taxon>Perkinsozoa</taxon>
        <taxon>Perkinsea</taxon>
        <taxon>Perkinsida</taxon>
        <taxon>Perkinsidae</taxon>
        <taxon>Perkinsus</taxon>
    </lineage>
</organism>
<comment type="caution">
    <text evidence="2">The sequence shown here is derived from an EMBL/GenBank/DDBJ whole genome shotgun (WGS) entry which is preliminary data.</text>
</comment>
<gene>
    <name evidence="2" type="ORF">FOZ63_019452</name>
</gene>
<keyword evidence="1" id="KW-0472">Membrane</keyword>
<evidence type="ECO:0000313" key="2">
    <source>
        <dbReference type="EMBL" id="KAF4718466.1"/>
    </source>
</evidence>
<feature type="transmembrane region" description="Helical" evidence="1">
    <location>
        <begin position="65"/>
        <end position="88"/>
    </location>
</feature>
<keyword evidence="3" id="KW-1185">Reference proteome</keyword>
<name>A0A7J6REK7_PEROL</name>
<sequence>RIDAMLGVSLRFESNIILKDGGSPFFISMLAALMYPLVLRQALSWPTFRRLPLPIPHVVTAVPSLLYSLLCLTVLIQIPSIGVLYVSVLHHFRSVIRDIVNFDGPLSNQDRHVRDMYKQLSPTDYEALGASEAPVPEVNV</sequence>
<feature type="transmembrane region" description="Helical" evidence="1">
    <location>
        <begin position="21"/>
        <end position="45"/>
    </location>
</feature>
<reference evidence="2 3" key="1">
    <citation type="submission" date="2020-04" db="EMBL/GenBank/DDBJ databases">
        <title>Perkinsus olseni comparative genomics.</title>
        <authorList>
            <person name="Bogema D.R."/>
        </authorList>
    </citation>
    <scope>NUCLEOTIDE SEQUENCE [LARGE SCALE GENOMIC DNA]</scope>
    <source>
        <strain evidence="2 3">ATCC PRA-207</strain>
    </source>
</reference>
<dbReference type="AlphaFoldDB" id="A0A7J6REK7"/>